<dbReference type="InterPro" id="IPR003615">
    <property type="entry name" value="HNH_nuc"/>
</dbReference>
<feature type="compositionally biased region" description="Basic and acidic residues" evidence="1">
    <location>
        <begin position="1"/>
        <end position="24"/>
    </location>
</feature>
<dbReference type="CDD" id="cd00085">
    <property type="entry name" value="HNHc"/>
    <property type="match status" value="1"/>
</dbReference>
<feature type="region of interest" description="Disordered" evidence="1">
    <location>
        <begin position="603"/>
        <end position="645"/>
    </location>
</feature>
<dbReference type="OrthoDB" id="5197219at2"/>
<dbReference type="Proteomes" id="UP000325957">
    <property type="component" value="Unassembled WGS sequence"/>
</dbReference>
<dbReference type="RefSeq" id="WP_158032997.1">
    <property type="nucleotide sequence ID" value="NZ_ML708612.1"/>
</dbReference>
<feature type="compositionally biased region" description="Pro residues" evidence="1">
    <location>
        <begin position="625"/>
        <end position="645"/>
    </location>
</feature>
<comment type="caution">
    <text evidence="3">The sequence shown here is derived from an EMBL/GenBank/DDBJ whole genome shotgun (WGS) entry which is preliminary data.</text>
</comment>
<keyword evidence="4" id="KW-1185">Reference proteome</keyword>
<reference evidence="3 4" key="1">
    <citation type="submission" date="2019-05" db="EMBL/GenBank/DDBJ databases">
        <title>Kocuria coralli sp. nov., a novel actinobacterium isolated from coral reef seawater.</title>
        <authorList>
            <person name="Li J."/>
        </authorList>
    </citation>
    <scope>NUCLEOTIDE SEQUENCE [LARGE SCALE GENOMIC DNA]</scope>
    <source>
        <strain evidence="3 4">SCSIO 13007</strain>
    </source>
</reference>
<feature type="region of interest" description="Disordered" evidence="1">
    <location>
        <begin position="555"/>
        <end position="579"/>
    </location>
</feature>
<feature type="region of interest" description="Disordered" evidence="1">
    <location>
        <begin position="275"/>
        <end position="300"/>
    </location>
</feature>
<feature type="region of interest" description="Disordered" evidence="1">
    <location>
        <begin position="63"/>
        <end position="90"/>
    </location>
</feature>
<dbReference type="EMBL" id="SZWF01000003">
    <property type="protein sequence ID" value="KAA9395073.1"/>
    <property type="molecule type" value="Genomic_DNA"/>
</dbReference>
<feature type="compositionally biased region" description="Pro residues" evidence="1">
    <location>
        <begin position="388"/>
        <end position="399"/>
    </location>
</feature>
<dbReference type="AlphaFoldDB" id="A0A5J5KZS7"/>
<name>A0A5J5KZS7_9MICC</name>
<accession>A0A5J5KZS7</accession>
<dbReference type="InterPro" id="IPR003870">
    <property type="entry name" value="DUF222"/>
</dbReference>
<dbReference type="Pfam" id="PF02720">
    <property type="entry name" value="DUF222"/>
    <property type="match status" value="1"/>
</dbReference>
<proteinExistence type="predicted"/>
<evidence type="ECO:0000313" key="3">
    <source>
        <dbReference type="EMBL" id="KAA9395073.1"/>
    </source>
</evidence>
<dbReference type="Gene3D" id="1.10.30.50">
    <property type="match status" value="1"/>
</dbReference>
<organism evidence="3 4">
    <name type="scientific">Kocuria coralli</name>
    <dbReference type="NCBI Taxonomy" id="1461025"/>
    <lineage>
        <taxon>Bacteria</taxon>
        <taxon>Bacillati</taxon>
        <taxon>Actinomycetota</taxon>
        <taxon>Actinomycetes</taxon>
        <taxon>Micrococcales</taxon>
        <taxon>Micrococcaceae</taxon>
        <taxon>Kocuria</taxon>
    </lineage>
</organism>
<gene>
    <name evidence="3" type="ORF">FCK90_03980</name>
</gene>
<feature type="region of interest" description="Disordered" evidence="1">
    <location>
        <begin position="351"/>
        <end position="405"/>
    </location>
</feature>
<feature type="region of interest" description="Disordered" evidence="1">
    <location>
        <begin position="411"/>
        <end position="430"/>
    </location>
</feature>
<evidence type="ECO:0000256" key="1">
    <source>
        <dbReference type="SAM" id="MobiDB-lite"/>
    </source>
</evidence>
<evidence type="ECO:0000313" key="4">
    <source>
        <dbReference type="Proteomes" id="UP000325957"/>
    </source>
</evidence>
<dbReference type="SMART" id="SM00507">
    <property type="entry name" value="HNHc"/>
    <property type="match status" value="1"/>
</dbReference>
<evidence type="ECO:0000259" key="2">
    <source>
        <dbReference type="SMART" id="SM00507"/>
    </source>
</evidence>
<feature type="domain" description="HNH nuclease" evidence="2">
    <location>
        <begin position="487"/>
        <end position="539"/>
    </location>
</feature>
<feature type="compositionally biased region" description="Low complexity" evidence="1">
    <location>
        <begin position="277"/>
        <end position="287"/>
    </location>
</feature>
<sequence>MARKENQNPRRDQEEPRRLGDDRGLAAGLVAEVRDGARAEAAGRARQLRAIGELFSHTLDVAQEQARARQRQRGAGREHRRGDSPGSAFNGAHDLAMSLRILRENAVQETVAEVEVALLIPRGTAHLLVHQAIIVTEHLPEVLRGLTSGCLSWAQAQVIIRHWSSISCDPAARTPVVAEDRENSENADPAVPAADVLVREMVDRAQFCSPGQLNDYGHRRRKELGVAAALRAHRNARLDRNVWVTAEEDGMAHLHAVLEAHKAIAVCDRIDRLARNQRPGSGPGQQPSPSPDDEQAAGPMDRRSIAQRRADVLTDLLLDAEPPVGSRLQRGVRGQVTVLVPAAVLTAADPDLRPRDVAPGARKRTATGASPKAAGQDRPDRAEGNGPPDGPPDAAPAPTEPDTADLVLRDPVSTSSTSTGSASTGSVPAGSIATGPIAPELLGYGPVPAQVAVQIAASAASWRRILTDPGTGVVTQYGRETYSVPAGLRRLLEIRDETCRFPGCRRSATACDLDHTTAWEHGGCTDAGNLACLCRAHHRTKHHPGTFGTWTITQRSTAGAGEPSEGGSRTGSLRVESPLGTVRTTATGYRGWKAILETTDLAEPLRVGPLRVDPPRVGPLRSDAAPPPAQAPPGPVIPDEQPPPF</sequence>
<protein>
    <submittedName>
        <fullName evidence="3">DUF222 domain-containing protein</fullName>
    </submittedName>
</protein>
<feature type="region of interest" description="Disordered" evidence="1">
    <location>
        <begin position="1"/>
        <end position="25"/>
    </location>
</feature>